<comment type="caution">
    <text evidence="1">The sequence shown here is derived from an EMBL/GenBank/DDBJ whole genome shotgun (WGS) entry which is preliminary data.</text>
</comment>
<protein>
    <recommendedName>
        <fullName evidence="3">DUF2958 domain-containing protein</fullName>
    </recommendedName>
</protein>
<evidence type="ECO:0000313" key="1">
    <source>
        <dbReference type="EMBL" id="OKY93151.1"/>
    </source>
</evidence>
<dbReference type="RefSeq" id="WP_278339536.1">
    <property type="nucleotide sequence ID" value="NZ_DAIMPA010000019.1"/>
</dbReference>
<gene>
    <name evidence="1" type="ORF">BHV66_10055</name>
</gene>
<dbReference type="Proteomes" id="UP000187417">
    <property type="component" value="Unassembled WGS sequence"/>
</dbReference>
<accession>A0A1Q6F2P8</accession>
<evidence type="ECO:0008006" key="3">
    <source>
        <dbReference type="Google" id="ProtNLM"/>
    </source>
</evidence>
<sequence length="103" mass="11982">MELLTKQIIRKFEEHPIYSQDGKGLKAEVLVKYFNPMGAGTWLITEAEKQEDGDWRLFGFCHICEWEWGYLMLSDLQRIVLPGGLGIERDLYTQGRIVEDFIG</sequence>
<dbReference type="InterPro" id="IPR021341">
    <property type="entry name" value="DUF2958"/>
</dbReference>
<dbReference type="AlphaFoldDB" id="A0A1Q6F2P8"/>
<name>A0A1Q6F2P8_9BACT</name>
<evidence type="ECO:0000313" key="2">
    <source>
        <dbReference type="Proteomes" id="UP000187417"/>
    </source>
</evidence>
<proteinExistence type="predicted"/>
<reference evidence="1 2" key="1">
    <citation type="journal article" date="2016" name="Nat. Biotechnol.">
        <title>Measurement of bacterial replication rates in microbial communities.</title>
        <authorList>
            <person name="Brown C.T."/>
            <person name="Olm M.R."/>
            <person name="Thomas B.C."/>
            <person name="Banfield J.F."/>
        </authorList>
    </citation>
    <scope>NUCLEOTIDE SEQUENCE [LARGE SCALE GENOMIC DNA]</scope>
    <source>
        <strain evidence="1">CAG:67_53_122</strain>
    </source>
</reference>
<organism evidence="1 2">
    <name type="scientific">Alistipes putredinis</name>
    <dbReference type="NCBI Taxonomy" id="28117"/>
    <lineage>
        <taxon>Bacteria</taxon>
        <taxon>Pseudomonadati</taxon>
        <taxon>Bacteroidota</taxon>
        <taxon>Bacteroidia</taxon>
        <taxon>Bacteroidales</taxon>
        <taxon>Rikenellaceae</taxon>
        <taxon>Alistipes</taxon>
    </lineage>
</organism>
<dbReference type="EMBL" id="MNQH01000044">
    <property type="protein sequence ID" value="OKY93151.1"/>
    <property type="molecule type" value="Genomic_DNA"/>
</dbReference>
<dbReference type="Pfam" id="PF11171">
    <property type="entry name" value="DUF2958"/>
    <property type="match status" value="1"/>
</dbReference>